<sequence>MRRFLPMRAKFLLPSLFCLTSLVWLSSSNAIAQTPPATNPPPVKIQQLQLVPSPDTAVGFNNIPGLFNRAVNNNTGRFYDYTSILGQFNSREGWRTFMQGSYFDNLITRDAKLVETLYYDVMQQQQSGPLIRTQDLPNPFDTSLQENPSYLSPGGF</sequence>
<feature type="signal peptide" evidence="2">
    <location>
        <begin position="1"/>
        <end position="32"/>
    </location>
</feature>
<dbReference type="EMBL" id="AM778955">
    <property type="protein sequence ID" value="CAO90421.1"/>
    <property type="molecule type" value="Genomic_DNA"/>
</dbReference>
<reference evidence="3" key="1">
    <citation type="submission" date="2007-08" db="EMBL/GenBank/DDBJ databases">
        <authorList>
            <person name="Frangeul L."/>
        </authorList>
    </citation>
    <scope>NUCLEOTIDE SEQUENCE</scope>
    <source>
        <strain evidence="3">PCC 7806</strain>
    </source>
</reference>
<keyword evidence="2" id="KW-0732">Signal</keyword>
<feature type="chain" id="PRO_5002734356" evidence="2">
    <location>
        <begin position="33"/>
        <end position="156"/>
    </location>
</feature>
<evidence type="ECO:0000256" key="2">
    <source>
        <dbReference type="SAM" id="SignalP"/>
    </source>
</evidence>
<gene>
    <name evidence="3" type="ORF">IPF_239</name>
</gene>
<evidence type="ECO:0000256" key="1">
    <source>
        <dbReference type="SAM" id="MobiDB-lite"/>
    </source>
</evidence>
<feature type="region of interest" description="Disordered" evidence="1">
    <location>
        <begin position="131"/>
        <end position="156"/>
    </location>
</feature>
<evidence type="ECO:0000313" key="3">
    <source>
        <dbReference type="EMBL" id="CAO90421.1"/>
    </source>
</evidence>
<name>A8YL68_MICA7</name>
<protein>
    <submittedName>
        <fullName evidence="3">Genome sequencing data, contig C325</fullName>
    </submittedName>
</protein>
<feature type="compositionally biased region" description="Polar residues" evidence="1">
    <location>
        <begin position="140"/>
        <end position="150"/>
    </location>
</feature>
<organism evidence="3">
    <name type="scientific">Microcystis aeruginosa (strain PCC 7806)</name>
    <dbReference type="NCBI Taxonomy" id="267872"/>
    <lineage>
        <taxon>Bacteria</taxon>
        <taxon>Bacillati</taxon>
        <taxon>Cyanobacteriota</taxon>
        <taxon>Cyanophyceae</taxon>
        <taxon>Oscillatoriophycideae</taxon>
        <taxon>Chroococcales</taxon>
        <taxon>Microcystaceae</taxon>
        <taxon>Microcystis</taxon>
    </lineage>
</organism>
<dbReference type="AlphaFoldDB" id="A8YL68"/>
<proteinExistence type="predicted"/>
<accession>A8YL68</accession>